<reference evidence="2 3" key="2">
    <citation type="submission" date="2019-04" db="EMBL/GenBank/DDBJ databases">
        <title>The genome sequence of big-headed turtle.</title>
        <authorList>
            <person name="Gong S."/>
        </authorList>
    </citation>
    <scope>NUCLEOTIDE SEQUENCE [LARGE SCALE GENOMIC DNA]</scope>
    <source>
        <strain evidence="2">DO16091913</strain>
        <tissue evidence="2">Muscle</tissue>
    </source>
</reference>
<feature type="compositionally biased region" description="Basic and acidic residues" evidence="1">
    <location>
        <begin position="21"/>
        <end position="33"/>
    </location>
</feature>
<dbReference type="AlphaFoldDB" id="A0A4D9F854"/>
<sequence>MDSHFHMGNALPSAVLNVPEEGTRHTARGDSPHPWDPPSFRGVLTPECTGSRGSPRKVLRCQEILTIARHLTMYTDLRDDEGGANSTNGSWYVTVNRTSTTEVYSDTEF</sequence>
<protein>
    <submittedName>
        <fullName evidence="2">Neuroblastoma suppressor of tumorigenicity 1</fullName>
    </submittedName>
</protein>
<reference evidence="2 3" key="1">
    <citation type="submission" date="2019-04" db="EMBL/GenBank/DDBJ databases">
        <title>Draft genome of the big-headed turtle Platysternon megacephalum.</title>
        <authorList>
            <person name="Gong S."/>
        </authorList>
    </citation>
    <scope>NUCLEOTIDE SEQUENCE [LARGE SCALE GENOMIC DNA]</scope>
    <source>
        <strain evidence="2">DO16091913</strain>
        <tissue evidence="2">Muscle</tissue>
    </source>
</reference>
<proteinExistence type="predicted"/>
<comment type="caution">
    <text evidence="2">The sequence shown here is derived from an EMBL/GenBank/DDBJ whole genome shotgun (WGS) entry which is preliminary data.</text>
</comment>
<evidence type="ECO:0000313" key="3">
    <source>
        <dbReference type="Proteomes" id="UP000297703"/>
    </source>
</evidence>
<name>A0A4D9F854_9SAUR</name>
<gene>
    <name evidence="2" type="ORF">DR999_PMT02583</name>
</gene>
<feature type="region of interest" description="Disordered" evidence="1">
    <location>
        <begin position="1"/>
        <end position="54"/>
    </location>
</feature>
<keyword evidence="3" id="KW-1185">Reference proteome</keyword>
<evidence type="ECO:0000313" key="2">
    <source>
        <dbReference type="EMBL" id="TFK14140.1"/>
    </source>
</evidence>
<dbReference type="EMBL" id="QXTE01000013">
    <property type="protein sequence ID" value="TFK14140.1"/>
    <property type="molecule type" value="Genomic_DNA"/>
</dbReference>
<evidence type="ECO:0000256" key="1">
    <source>
        <dbReference type="SAM" id="MobiDB-lite"/>
    </source>
</evidence>
<organism evidence="2 3">
    <name type="scientific">Platysternon megacephalum</name>
    <name type="common">big-headed turtle</name>
    <dbReference type="NCBI Taxonomy" id="55544"/>
    <lineage>
        <taxon>Eukaryota</taxon>
        <taxon>Metazoa</taxon>
        <taxon>Chordata</taxon>
        <taxon>Craniata</taxon>
        <taxon>Vertebrata</taxon>
        <taxon>Euteleostomi</taxon>
        <taxon>Archelosauria</taxon>
        <taxon>Testudinata</taxon>
        <taxon>Testudines</taxon>
        <taxon>Cryptodira</taxon>
        <taxon>Durocryptodira</taxon>
        <taxon>Testudinoidea</taxon>
        <taxon>Platysternidae</taxon>
        <taxon>Platysternon</taxon>
    </lineage>
</organism>
<dbReference type="Proteomes" id="UP000297703">
    <property type="component" value="Unassembled WGS sequence"/>
</dbReference>
<accession>A0A4D9F854</accession>